<dbReference type="Proteomes" id="UP000325577">
    <property type="component" value="Linkage Group LG16"/>
</dbReference>
<dbReference type="Pfam" id="PF14226">
    <property type="entry name" value="DIOX_N"/>
    <property type="match status" value="1"/>
</dbReference>
<feature type="domain" description="Non-haem dioxygenase N-terminal" evidence="5">
    <location>
        <begin position="34"/>
        <end position="135"/>
    </location>
</feature>
<name>A0A5J5B5K0_9ASTE</name>
<evidence type="ECO:0000313" key="6">
    <source>
        <dbReference type="EMBL" id="KAA8536421.1"/>
    </source>
</evidence>
<evidence type="ECO:0008006" key="8">
    <source>
        <dbReference type="Google" id="ProtNLM"/>
    </source>
</evidence>
<feature type="domain" description="Isopenicillin N synthase-like Fe(2+) 2OG dioxygenase" evidence="4">
    <location>
        <begin position="174"/>
        <end position="220"/>
    </location>
</feature>
<dbReference type="Pfam" id="PF03171">
    <property type="entry name" value="2OG-FeII_Oxy"/>
    <property type="match status" value="1"/>
</dbReference>
<evidence type="ECO:0000256" key="3">
    <source>
        <dbReference type="SAM" id="MobiDB-lite"/>
    </source>
</evidence>
<organism evidence="6 7">
    <name type="scientific">Nyssa sinensis</name>
    <dbReference type="NCBI Taxonomy" id="561372"/>
    <lineage>
        <taxon>Eukaryota</taxon>
        <taxon>Viridiplantae</taxon>
        <taxon>Streptophyta</taxon>
        <taxon>Embryophyta</taxon>
        <taxon>Tracheophyta</taxon>
        <taxon>Spermatophyta</taxon>
        <taxon>Magnoliopsida</taxon>
        <taxon>eudicotyledons</taxon>
        <taxon>Gunneridae</taxon>
        <taxon>Pentapetalae</taxon>
        <taxon>asterids</taxon>
        <taxon>Cornales</taxon>
        <taxon>Nyssaceae</taxon>
        <taxon>Nyssa</taxon>
    </lineage>
</organism>
<dbReference type="PANTHER" id="PTHR47991">
    <property type="entry name" value="OXOGLUTARATE/IRON-DEPENDENT DIOXYGENASE"/>
    <property type="match status" value="1"/>
</dbReference>
<dbReference type="InterPro" id="IPR044861">
    <property type="entry name" value="IPNS-like_FE2OG_OXY"/>
</dbReference>
<dbReference type="Gene3D" id="2.60.120.330">
    <property type="entry name" value="B-lactam Antibiotic, Isopenicillin N Synthase, Chain"/>
    <property type="match status" value="2"/>
</dbReference>
<dbReference type="GO" id="GO:0046872">
    <property type="term" value="F:metal ion binding"/>
    <property type="evidence" value="ECO:0007669"/>
    <property type="project" value="UniProtKB-KW"/>
</dbReference>
<dbReference type="InterPro" id="IPR027443">
    <property type="entry name" value="IPNS-like_sf"/>
</dbReference>
<dbReference type="OrthoDB" id="288590at2759"/>
<keyword evidence="2" id="KW-0408">Iron</keyword>
<evidence type="ECO:0000259" key="5">
    <source>
        <dbReference type="Pfam" id="PF14226"/>
    </source>
</evidence>
<proteinExistence type="predicted"/>
<accession>A0A5J5B5K0</accession>
<evidence type="ECO:0000259" key="4">
    <source>
        <dbReference type="Pfam" id="PF03171"/>
    </source>
</evidence>
<evidence type="ECO:0000256" key="1">
    <source>
        <dbReference type="ARBA" id="ARBA00022723"/>
    </source>
</evidence>
<dbReference type="InterPro" id="IPR050295">
    <property type="entry name" value="Plant_2OG-oxidoreductases"/>
</dbReference>
<dbReference type="InterPro" id="IPR026992">
    <property type="entry name" value="DIOX_N"/>
</dbReference>
<keyword evidence="1" id="KW-0479">Metal-binding</keyword>
<evidence type="ECO:0000256" key="2">
    <source>
        <dbReference type="ARBA" id="ARBA00023004"/>
    </source>
</evidence>
<keyword evidence="7" id="KW-1185">Reference proteome</keyword>
<gene>
    <name evidence="6" type="ORF">F0562_028899</name>
</gene>
<reference evidence="6 7" key="1">
    <citation type="submission" date="2019-09" db="EMBL/GenBank/DDBJ databases">
        <title>A chromosome-level genome assembly of the Chinese tupelo Nyssa sinensis.</title>
        <authorList>
            <person name="Yang X."/>
            <person name="Kang M."/>
            <person name="Yang Y."/>
            <person name="Xiong H."/>
            <person name="Wang M."/>
            <person name="Zhang Z."/>
            <person name="Wang Z."/>
            <person name="Wu H."/>
            <person name="Ma T."/>
            <person name="Liu J."/>
            <person name="Xi Z."/>
        </authorList>
    </citation>
    <scope>NUCLEOTIDE SEQUENCE [LARGE SCALE GENOMIC DNA]</scope>
    <source>
        <strain evidence="6">J267</strain>
        <tissue evidence="6">Leaf</tissue>
    </source>
</reference>
<dbReference type="EMBL" id="CM018039">
    <property type="protein sequence ID" value="KAA8536421.1"/>
    <property type="molecule type" value="Genomic_DNA"/>
</dbReference>
<dbReference type="AlphaFoldDB" id="A0A5J5B5K0"/>
<feature type="region of interest" description="Disordered" evidence="3">
    <location>
        <begin position="1"/>
        <end position="31"/>
    </location>
</feature>
<sequence>MKKNQPALASIPSDYTYSTKPIEPATSDLEDDPIPIIDFSLLASGNPDQQSKFIQDLGKACEEWGGFMLINHGVPENLMKAMIEACNDFFNLTEEEKREFAGKHVFDPIRCGTSLSGRVDKILLWRDFLKIIVHPEFNFPYKLTGFSELALEFCKRIRILMKLEAYKCSTMASGINVNALHNDFFINIADQLEILSNGKYKSLVHRAVVNNKATRISIAIPNGPSLDTIVGPAVELVNSETHPAAYIPMKFKEYLEFLESRKIGGKFPLDHLKVQIV</sequence>
<protein>
    <recommendedName>
        <fullName evidence="8">Fe2OG dioxygenase domain-containing protein</fullName>
    </recommendedName>
</protein>
<evidence type="ECO:0000313" key="7">
    <source>
        <dbReference type="Proteomes" id="UP000325577"/>
    </source>
</evidence>
<dbReference type="SUPFAM" id="SSF51197">
    <property type="entry name" value="Clavaminate synthase-like"/>
    <property type="match status" value="1"/>
</dbReference>